<reference evidence="1" key="1">
    <citation type="submission" date="2012-11" db="EMBL/GenBank/DDBJ databases">
        <title>Permanent draft genomes of Rhodopirellula europaea strain SH398 and 6C.</title>
        <authorList>
            <person name="Richter M."/>
            <person name="Richter-Heitmann T."/>
            <person name="Frank C."/>
            <person name="Harder J."/>
            <person name="Glockner F.O."/>
        </authorList>
    </citation>
    <scope>NUCLEOTIDE SEQUENCE</scope>
    <source>
        <strain evidence="1">6C</strain>
    </source>
</reference>
<evidence type="ECO:0000313" key="2">
    <source>
        <dbReference type="Proteomes" id="UP000011529"/>
    </source>
</evidence>
<gene>
    <name evidence="1" type="ORF">RE6C_05354</name>
</gene>
<proteinExistence type="predicted"/>
<dbReference type="PATRIC" id="fig|1263867.3.peg.5733"/>
<protein>
    <submittedName>
        <fullName evidence="1">Uncharacterized protein</fullName>
    </submittedName>
</protein>
<name>M2A3T1_9BACT</name>
<sequence>MISQNTGAIWKLAAFGWRNQGQCHAAETPEDSAMHLPRQAKR</sequence>
<dbReference type="AlphaFoldDB" id="M2A3T1"/>
<dbReference type="EMBL" id="ANMO01000237">
    <property type="protein sequence ID" value="EMB13901.1"/>
    <property type="molecule type" value="Genomic_DNA"/>
</dbReference>
<evidence type="ECO:0000313" key="1">
    <source>
        <dbReference type="EMBL" id="EMB13901.1"/>
    </source>
</evidence>
<keyword evidence="2" id="KW-1185">Reference proteome</keyword>
<dbReference type="Proteomes" id="UP000011529">
    <property type="component" value="Unassembled WGS sequence"/>
</dbReference>
<comment type="caution">
    <text evidence="1">The sequence shown here is derived from an EMBL/GenBank/DDBJ whole genome shotgun (WGS) entry which is preliminary data.</text>
</comment>
<reference evidence="1" key="2">
    <citation type="journal article" date="2013" name="Mar. Genomics">
        <title>Expression of sulfatases in Rhodopirellula baltica and the diversity of sulfatases in the genus Rhodopirellula.</title>
        <authorList>
            <person name="Wegner C.E."/>
            <person name="Richter-Heitmann T."/>
            <person name="Klindworth A."/>
            <person name="Klockow C."/>
            <person name="Richter M."/>
            <person name="Achstetter T."/>
            <person name="Glockner F.O."/>
            <person name="Harder J."/>
        </authorList>
    </citation>
    <scope>NUCLEOTIDE SEQUENCE [LARGE SCALE GENOMIC DNA]</scope>
    <source>
        <strain evidence="1">6C</strain>
    </source>
</reference>
<organism evidence="1 2">
    <name type="scientific">Rhodopirellula europaea 6C</name>
    <dbReference type="NCBI Taxonomy" id="1263867"/>
    <lineage>
        <taxon>Bacteria</taxon>
        <taxon>Pseudomonadati</taxon>
        <taxon>Planctomycetota</taxon>
        <taxon>Planctomycetia</taxon>
        <taxon>Pirellulales</taxon>
        <taxon>Pirellulaceae</taxon>
        <taxon>Rhodopirellula</taxon>
    </lineage>
</organism>
<accession>M2A3T1</accession>